<accession>A0ABS7D7Z5</accession>
<dbReference type="EMBL" id="JAHZIJ010000009">
    <property type="protein sequence ID" value="MBW7475961.1"/>
    <property type="molecule type" value="Genomic_DNA"/>
</dbReference>
<protein>
    <submittedName>
        <fullName evidence="1">Uncharacterized protein</fullName>
    </submittedName>
</protein>
<organism evidence="1 2">
    <name type="scientific">Paenibacillus oenotherae</name>
    <dbReference type="NCBI Taxonomy" id="1435645"/>
    <lineage>
        <taxon>Bacteria</taxon>
        <taxon>Bacillati</taxon>
        <taxon>Bacillota</taxon>
        <taxon>Bacilli</taxon>
        <taxon>Bacillales</taxon>
        <taxon>Paenibacillaceae</taxon>
        <taxon>Paenibacillus</taxon>
    </lineage>
</organism>
<comment type="caution">
    <text evidence="1">The sequence shown here is derived from an EMBL/GenBank/DDBJ whole genome shotgun (WGS) entry which is preliminary data.</text>
</comment>
<dbReference type="RefSeq" id="WP_219873197.1">
    <property type="nucleotide sequence ID" value="NZ_JAHZIJ010000009.1"/>
</dbReference>
<sequence length="111" mass="12653">MNHKHYYRLNEDGVVILAFSDAFQQPESSDYYVEDGGRHFNPLIINGRGQYIYRLVSGEMIERSTTELDEEWDDRLPSPRTPIELLQDQIDAQQAVIDALLLDALGGALDV</sequence>
<evidence type="ECO:0000313" key="1">
    <source>
        <dbReference type="EMBL" id="MBW7475961.1"/>
    </source>
</evidence>
<keyword evidence="2" id="KW-1185">Reference proteome</keyword>
<dbReference type="Proteomes" id="UP000812277">
    <property type="component" value="Unassembled WGS sequence"/>
</dbReference>
<reference evidence="1 2" key="1">
    <citation type="submission" date="2021-07" db="EMBL/GenBank/DDBJ databases">
        <title>Paenibacillus radiodurans sp. nov., isolated from the southeastern edge of Tengger Desert.</title>
        <authorList>
            <person name="Zhang G."/>
        </authorList>
    </citation>
    <scope>NUCLEOTIDE SEQUENCE [LARGE SCALE GENOMIC DNA]</scope>
    <source>
        <strain evidence="1 2">DT7-4</strain>
    </source>
</reference>
<name>A0ABS7D7Z5_9BACL</name>
<proteinExistence type="predicted"/>
<gene>
    <name evidence="1" type="ORF">K0T92_14540</name>
</gene>
<evidence type="ECO:0000313" key="2">
    <source>
        <dbReference type="Proteomes" id="UP000812277"/>
    </source>
</evidence>